<keyword evidence="3" id="KW-1185">Reference proteome</keyword>
<evidence type="ECO:0000313" key="3">
    <source>
        <dbReference type="Proteomes" id="UP001375812"/>
    </source>
</evidence>
<reference evidence="2 3" key="1">
    <citation type="submission" date="2023-12" db="EMBL/GenBank/DDBJ databases">
        <title>Gut-associated functions are favored during microbiome assembly across C. elegans life.</title>
        <authorList>
            <person name="Zimmermann J."/>
        </authorList>
    </citation>
    <scope>NUCLEOTIDE SEQUENCE [LARGE SCALE GENOMIC DNA]</scope>
    <source>
        <strain evidence="2 3">MYb71</strain>
    </source>
</reference>
<sequence length="116" mass="12044">MNKLEWVKPALGGALVGAIAAIAIGFSLGGWITQGTSERLIASNMSDGVALALTPYCLEKSRNDPAVVNILAEFKSAPAYSRRSLIEKSGWATPLGTELPNTALATACGNELAKAL</sequence>
<keyword evidence="1" id="KW-1133">Transmembrane helix</keyword>
<name>A0ABU8PG04_9HYPH</name>
<gene>
    <name evidence="2" type="ORF">WH297_15815</name>
</gene>
<dbReference type="RefSeq" id="WP_105543649.1">
    <property type="nucleotide sequence ID" value="NZ_JBBGZH010000002.1"/>
</dbReference>
<dbReference type="EMBL" id="JBBGZH010000002">
    <property type="protein sequence ID" value="MEJ5021187.1"/>
    <property type="molecule type" value="Genomic_DNA"/>
</dbReference>
<keyword evidence="1" id="KW-0812">Transmembrane</keyword>
<dbReference type="Proteomes" id="UP001375812">
    <property type="component" value="Unassembled WGS sequence"/>
</dbReference>
<protein>
    <submittedName>
        <fullName evidence="2">Uncharacterized protein</fullName>
    </submittedName>
</protein>
<evidence type="ECO:0000256" key="1">
    <source>
        <dbReference type="SAM" id="Phobius"/>
    </source>
</evidence>
<evidence type="ECO:0000313" key="2">
    <source>
        <dbReference type="EMBL" id="MEJ5021187.1"/>
    </source>
</evidence>
<organism evidence="2 3">
    <name type="scientific">Ochrobactrum vermis</name>
    <dbReference type="NCBI Taxonomy" id="1827297"/>
    <lineage>
        <taxon>Bacteria</taxon>
        <taxon>Pseudomonadati</taxon>
        <taxon>Pseudomonadota</taxon>
        <taxon>Alphaproteobacteria</taxon>
        <taxon>Hyphomicrobiales</taxon>
        <taxon>Brucellaceae</taxon>
        <taxon>Brucella/Ochrobactrum group</taxon>
        <taxon>Ochrobactrum</taxon>
    </lineage>
</organism>
<feature type="transmembrane region" description="Helical" evidence="1">
    <location>
        <begin position="12"/>
        <end position="32"/>
    </location>
</feature>
<keyword evidence="1" id="KW-0472">Membrane</keyword>
<comment type="caution">
    <text evidence="2">The sequence shown here is derived from an EMBL/GenBank/DDBJ whole genome shotgun (WGS) entry which is preliminary data.</text>
</comment>
<accession>A0ABU8PG04</accession>
<proteinExistence type="predicted"/>